<keyword evidence="3" id="KW-1185">Reference proteome</keyword>
<dbReference type="EMBL" id="JBBUKT010000001">
    <property type="protein sequence ID" value="MEK7949192.1"/>
    <property type="molecule type" value="Genomic_DNA"/>
</dbReference>
<dbReference type="Proteomes" id="UP001371305">
    <property type="component" value="Unassembled WGS sequence"/>
</dbReference>
<dbReference type="SUPFAM" id="SSF56925">
    <property type="entry name" value="OMPA-like"/>
    <property type="match status" value="1"/>
</dbReference>
<evidence type="ECO:0000313" key="2">
    <source>
        <dbReference type="EMBL" id="MEK7949192.1"/>
    </source>
</evidence>
<feature type="signal peptide" evidence="1">
    <location>
        <begin position="1"/>
        <end position="17"/>
    </location>
</feature>
<organism evidence="2 3">
    <name type="scientific">Luteolibacter soli</name>
    <dbReference type="NCBI Taxonomy" id="3135280"/>
    <lineage>
        <taxon>Bacteria</taxon>
        <taxon>Pseudomonadati</taxon>
        <taxon>Verrucomicrobiota</taxon>
        <taxon>Verrucomicrobiia</taxon>
        <taxon>Verrucomicrobiales</taxon>
        <taxon>Verrucomicrobiaceae</taxon>
        <taxon>Luteolibacter</taxon>
    </lineage>
</organism>
<reference evidence="2 3" key="1">
    <citation type="submission" date="2024-04" db="EMBL/GenBank/DDBJ databases">
        <title>Luteolibacter sp. isolated from soil.</title>
        <authorList>
            <person name="An J."/>
        </authorList>
    </citation>
    <scope>NUCLEOTIDE SEQUENCE [LARGE SCALE GENOMIC DNA]</scope>
    <source>
        <strain evidence="2 3">Y139</strain>
    </source>
</reference>
<keyword evidence="1" id="KW-0732">Signal</keyword>
<evidence type="ECO:0008006" key="4">
    <source>
        <dbReference type="Google" id="ProtNLM"/>
    </source>
</evidence>
<proteinExistence type="predicted"/>
<evidence type="ECO:0000256" key="1">
    <source>
        <dbReference type="SAM" id="SignalP"/>
    </source>
</evidence>
<name>A0ABU9AQU9_9BACT</name>
<accession>A0ABU9AQU9</accession>
<evidence type="ECO:0000313" key="3">
    <source>
        <dbReference type="Proteomes" id="UP001371305"/>
    </source>
</evidence>
<dbReference type="RefSeq" id="WP_341402613.1">
    <property type="nucleotide sequence ID" value="NZ_JBBUKT010000001.1"/>
</dbReference>
<protein>
    <recommendedName>
        <fullName evidence="4">Outer membrane protein beta-barrel domain-containing protein</fullName>
    </recommendedName>
</protein>
<dbReference type="InterPro" id="IPR011250">
    <property type="entry name" value="OMP/PagP_B-barrel"/>
</dbReference>
<comment type="caution">
    <text evidence="2">The sequence shown here is derived from an EMBL/GenBank/DDBJ whole genome shotgun (WGS) entry which is preliminary data.</text>
</comment>
<feature type="chain" id="PRO_5046355955" description="Outer membrane protein beta-barrel domain-containing protein" evidence="1">
    <location>
        <begin position="18"/>
        <end position="258"/>
    </location>
</feature>
<sequence length="258" mass="27692">MMKPGFFLLALTALAQAGEPVASAPYVMPASSHASGWEFTTALYAPLMGLEGDVGVAGLAPTHVDVPFDDILDNLDGGLSGAFEARYDRWSVTVDAIWLKISAAANPVASSYVRFSQDQVMASLSVGYEIYGSESTSLDFVVGGALNSIDMDVDLFTPNLPVTTRSASGSQEWIDPFVGLRFTQRLGDRWSVFANGTYGGFDVSSDEYWQAVAGIAYRLTDSTSIALAYRVISVDYHQGGFVYDTETSGPNLGLVIRF</sequence>
<gene>
    <name evidence="2" type="ORF">WKV53_01720</name>
</gene>